<dbReference type="Proteomes" id="UP000199048">
    <property type="component" value="Unassembled WGS sequence"/>
</dbReference>
<dbReference type="STRING" id="582667.SAMN05192568_1004265"/>
<organism evidence="2 3">
    <name type="scientific">Methylobacterium pseudosasicola</name>
    <dbReference type="NCBI Taxonomy" id="582667"/>
    <lineage>
        <taxon>Bacteria</taxon>
        <taxon>Pseudomonadati</taxon>
        <taxon>Pseudomonadota</taxon>
        <taxon>Alphaproteobacteria</taxon>
        <taxon>Hyphomicrobiales</taxon>
        <taxon>Methylobacteriaceae</taxon>
        <taxon>Methylobacterium</taxon>
    </lineage>
</organism>
<evidence type="ECO:0008006" key="4">
    <source>
        <dbReference type="Google" id="ProtNLM"/>
    </source>
</evidence>
<reference evidence="3" key="1">
    <citation type="submission" date="2016-10" db="EMBL/GenBank/DDBJ databases">
        <authorList>
            <person name="Varghese N."/>
            <person name="Submissions S."/>
        </authorList>
    </citation>
    <scope>NUCLEOTIDE SEQUENCE [LARGE SCALE GENOMIC DNA]</scope>
    <source>
        <strain evidence="3">BL36</strain>
    </source>
</reference>
<proteinExistence type="predicted"/>
<protein>
    <recommendedName>
        <fullName evidence="4">DUF2336 domain-containing protein</fullName>
    </recommendedName>
</protein>
<evidence type="ECO:0000313" key="3">
    <source>
        <dbReference type="Proteomes" id="UP000199048"/>
    </source>
</evidence>
<gene>
    <name evidence="2" type="ORF">SAMN05192568_1004265</name>
</gene>
<dbReference type="EMBL" id="FOTK01000004">
    <property type="protein sequence ID" value="SFL42011.1"/>
    <property type="molecule type" value="Genomic_DNA"/>
</dbReference>
<accession>A0A1I4HKE9</accession>
<feature type="region of interest" description="Disordered" evidence="1">
    <location>
        <begin position="339"/>
        <end position="382"/>
    </location>
</feature>
<dbReference type="Pfam" id="PF10098">
    <property type="entry name" value="DUF2336"/>
    <property type="match status" value="1"/>
</dbReference>
<name>A0A1I4HKE9_9HYPH</name>
<evidence type="ECO:0000313" key="2">
    <source>
        <dbReference type="EMBL" id="SFL42011.1"/>
    </source>
</evidence>
<dbReference type="AlphaFoldDB" id="A0A1I4HKE9"/>
<keyword evidence="3" id="KW-1185">Reference proteome</keyword>
<dbReference type="InterPro" id="IPR019285">
    <property type="entry name" value="DUF2336"/>
</dbReference>
<evidence type="ECO:0000256" key="1">
    <source>
        <dbReference type="SAM" id="MobiDB-lite"/>
    </source>
</evidence>
<sequence length="382" mass="40644">MRNPILMPPSVDAPPDLSGLLELSRIENLDLKPVILRVQTDLFVRAPGRDRAEIEIFESLACGLIPRVDDETAQVVANKLAAFPETPSSVLEALAIRGGAVRDTVVKLAPVLSHRLIEAALADGSDIAARIAARVGLSREAVDELSREGRPEIDLALAANVGITLRGAALARLVSRGRGVAELARLLLARPDVSAADLVPLYLHADPIRREVIGRTVEATAALRPCPPPPRGLGETLTGLSAAQDVPTFIAALADSLGVAHDFLTVVDDPGARYDLLTLGLRAAGLHEEEAVYIFLTLNQGVARSAERVAGLVRLFRTVSRPASRDLIAAILDTPLAERSRSEAHQPLHGPEAKLRQGPERAATQRPPLPMRPLRATGAEAG</sequence>
<feature type="compositionally biased region" description="Basic and acidic residues" evidence="1">
    <location>
        <begin position="339"/>
        <end position="359"/>
    </location>
</feature>